<name>A0A9E8S8G3_9MICO</name>
<dbReference type="GO" id="GO:0003700">
    <property type="term" value="F:DNA-binding transcription factor activity"/>
    <property type="evidence" value="ECO:0007669"/>
    <property type="project" value="TreeGrafter"/>
</dbReference>
<evidence type="ECO:0000313" key="6">
    <source>
        <dbReference type="EMBL" id="WAB81560.1"/>
    </source>
</evidence>
<dbReference type="PANTHER" id="PTHR30055">
    <property type="entry name" value="HTH-TYPE TRANSCRIPTIONAL REGULATOR RUTR"/>
    <property type="match status" value="1"/>
</dbReference>
<keyword evidence="1" id="KW-0805">Transcription regulation</keyword>
<dbReference type="Gene3D" id="1.10.357.10">
    <property type="entry name" value="Tetracycline Repressor, domain 2"/>
    <property type="match status" value="1"/>
</dbReference>
<organism evidence="6 7">
    <name type="scientific">Microcella daejeonensis</name>
    <dbReference type="NCBI Taxonomy" id="2994971"/>
    <lineage>
        <taxon>Bacteria</taxon>
        <taxon>Bacillati</taxon>
        <taxon>Actinomycetota</taxon>
        <taxon>Actinomycetes</taxon>
        <taxon>Micrococcales</taxon>
        <taxon>Microbacteriaceae</taxon>
        <taxon>Microcella</taxon>
    </lineage>
</organism>
<dbReference type="Pfam" id="PF00440">
    <property type="entry name" value="TetR_N"/>
    <property type="match status" value="1"/>
</dbReference>
<dbReference type="InterPro" id="IPR001647">
    <property type="entry name" value="HTH_TetR"/>
</dbReference>
<proteinExistence type="predicted"/>
<dbReference type="AlphaFoldDB" id="A0A9E8S8G3"/>
<dbReference type="PANTHER" id="PTHR30055:SF234">
    <property type="entry name" value="HTH-TYPE TRANSCRIPTIONAL REGULATOR BETI"/>
    <property type="match status" value="1"/>
</dbReference>
<evidence type="ECO:0000256" key="4">
    <source>
        <dbReference type="PROSITE-ProRule" id="PRU00335"/>
    </source>
</evidence>
<keyword evidence="3" id="KW-0804">Transcription</keyword>
<evidence type="ECO:0000256" key="2">
    <source>
        <dbReference type="ARBA" id="ARBA00023125"/>
    </source>
</evidence>
<evidence type="ECO:0000259" key="5">
    <source>
        <dbReference type="PROSITE" id="PS50977"/>
    </source>
</evidence>
<dbReference type="EMBL" id="CP113089">
    <property type="protein sequence ID" value="WAB81560.1"/>
    <property type="molecule type" value="Genomic_DNA"/>
</dbReference>
<reference evidence="6" key="1">
    <citation type="submission" date="2022-11" db="EMBL/GenBank/DDBJ databases">
        <title>Description of Microcella daejonensis nov. sp, isolated from riverside soil.</title>
        <authorList>
            <person name="Molina K.M."/>
            <person name="Kim S.B."/>
        </authorList>
    </citation>
    <scope>NUCLEOTIDE SEQUENCE</scope>
    <source>
        <strain evidence="6">MMS21-STM12</strain>
    </source>
</reference>
<dbReference type="Pfam" id="PF17754">
    <property type="entry name" value="TetR_C_14"/>
    <property type="match status" value="1"/>
</dbReference>
<dbReference type="SUPFAM" id="SSF46689">
    <property type="entry name" value="Homeodomain-like"/>
    <property type="match status" value="1"/>
</dbReference>
<gene>
    <name evidence="6" type="ORF">OVN18_00605</name>
</gene>
<dbReference type="PROSITE" id="PS50977">
    <property type="entry name" value="HTH_TETR_2"/>
    <property type="match status" value="1"/>
</dbReference>
<dbReference type="PRINTS" id="PR00455">
    <property type="entry name" value="HTHTETR"/>
</dbReference>
<keyword evidence="2 4" id="KW-0238">DNA-binding</keyword>
<evidence type="ECO:0000256" key="1">
    <source>
        <dbReference type="ARBA" id="ARBA00023015"/>
    </source>
</evidence>
<feature type="domain" description="HTH tetR-type" evidence="5">
    <location>
        <begin position="12"/>
        <end position="72"/>
    </location>
</feature>
<protein>
    <submittedName>
        <fullName evidence="6">TetR family transcriptional regulator</fullName>
    </submittedName>
</protein>
<dbReference type="Proteomes" id="UP001164706">
    <property type="component" value="Chromosome"/>
</dbReference>
<dbReference type="InterPro" id="IPR041347">
    <property type="entry name" value="MftR_C"/>
</dbReference>
<dbReference type="InterPro" id="IPR050109">
    <property type="entry name" value="HTH-type_TetR-like_transc_reg"/>
</dbReference>
<evidence type="ECO:0000256" key="3">
    <source>
        <dbReference type="ARBA" id="ARBA00023163"/>
    </source>
</evidence>
<evidence type="ECO:0000313" key="7">
    <source>
        <dbReference type="Proteomes" id="UP001164706"/>
    </source>
</evidence>
<accession>A0A9E8S8G3</accession>
<dbReference type="GO" id="GO:0000976">
    <property type="term" value="F:transcription cis-regulatory region binding"/>
    <property type="evidence" value="ECO:0007669"/>
    <property type="project" value="TreeGrafter"/>
</dbReference>
<feature type="DNA-binding region" description="H-T-H motif" evidence="4">
    <location>
        <begin position="35"/>
        <end position="54"/>
    </location>
</feature>
<sequence length="196" mass="21223">MTEPRRRGRPVELDIARVSEVALDLFLEHGYDTVTMDDVARASGHSRRTVFRHFPTKSSLVWASADGFVDALRDHLAAVDPQLPAMDAVREAYVRASAVPEEHWELTRRRLRLIGDNPALLADGVERFHGVDGIIARAVVDRAGVAHDSLVAAVVGGAVVLCAHNAAVWWARHGEGQPGEAIDAALRRLSAGFAAA</sequence>
<dbReference type="InterPro" id="IPR009057">
    <property type="entry name" value="Homeodomain-like_sf"/>
</dbReference>
<keyword evidence="7" id="KW-1185">Reference proteome</keyword>
<dbReference type="KEGG" id="mdb:OVN18_00605"/>
<dbReference type="RefSeq" id="WP_267737577.1">
    <property type="nucleotide sequence ID" value="NZ_CP113089.1"/>
</dbReference>
<dbReference type="Gene3D" id="1.10.10.60">
    <property type="entry name" value="Homeodomain-like"/>
    <property type="match status" value="1"/>
</dbReference>